<dbReference type="InterPro" id="IPR036390">
    <property type="entry name" value="WH_DNA-bd_sf"/>
</dbReference>
<evidence type="ECO:0000313" key="6">
    <source>
        <dbReference type="Proteomes" id="UP000184499"/>
    </source>
</evidence>
<dbReference type="RefSeq" id="XP_067475255.1">
    <property type="nucleotide sequence ID" value="XM_067627926.1"/>
</dbReference>
<evidence type="ECO:0000259" key="4">
    <source>
        <dbReference type="Pfam" id="PF00891"/>
    </source>
</evidence>
<dbReference type="PROSITE" id="PS51683">
    <property type="entry name" value="SAM_OMT_II"/>
    <property type="match status" value="1"/>
</dbReference>
<dbReference type="Proteomes" id="UP000184499">
    <property type="component" value="Unassembled WGS sequence"/>
</dbReference>
<dbReference type="GO" id="GO:0044550">
    <property type="term" value="P:secondary metabolite biosynthetic process"/>
    <property type="evidence" value="ECO:0007669"/>
    <property type="project" value="UniProtKB-ARBA"/>
</dbReference>
<dbReference type="OrthoDB" id="1606438at2759"/>
<evidence type="ECO:0000256" key="1">
    <source>
        <dbReference type="ARBA" id="ARBA00022603"/>
    </source>
</evidence>
<dbReference type="OMA" id="SSHVCKG"/>
<dbReference type="Pfam" id="PF00891">
    <property type="entry name" value="Methyltransf_2"/>
    <property type="match status" value="1"/>
</dbReference>
<dbReference type="InterPro" id="IPR016461">
    <property type="entry name" value="COMT-like"/>
</dbReference>
<dbReference type="GO" id="GO:0008171">
    <property type="term" value="F:O-methyltransferase activity"/>
    <property type="evidence" value="ECO:0007669"/>
    <property type="project" value="InterPro"/>
</dbReference>
<reference evidence="6" key="1">
    <citation type="journal article" date="2017" name="Genome Biol.">
        <title>Comparative genomics reveals high biological diversity and specific adaptations in the industrially and medically important fungal genus Aspergillus.</title>
        <authorList>
            <person name="de Vries R.P."/>
            <person name="Riley R."/>
            <person name="Wiebenga A."/>
            <person name="Aguilar-Osorio G."/>
            <person name="Amillis S."/>
            <person name="Uchima C.A."/>
            <person name="Anderluh G."/>
            <person name="Asadollahi M."/>
            <person name="Askin M."/>
            <person name="Barry K."/>
            <person name="Battaglia E."/>
            <person name="Bayram O."/>
            <person name="Benocci T."/>
            <person name="Braus-Stromeyer S.A."/>
            <person name="Caldana C."/>
            <person name="Canovas D."/>
            <person name="Cerqueira G.C."/>
            <person name="Chen F."/>
            <person name="Chen W."/>
            <person name="Choi C."/>
            <person name="Clum A."/>
            <person name="Dos Santos R.A."/>
            <person name="Damasio A.R."/>
            <person name="Diallinas G."/>
            <person name="Emri T."/>
            <person name="Fekete E."/>
            <person name="Flipphi M."/>
            <person name="Freyberg S."/>
            <person name="Gallo A."/>
            <person name="Gournas C."/>
            <person name="Habgood R."/>
            <person name="Hainaut M."/>
            <person name="Harispe M.L."/>
            <person name="Henrissat B."/>
            <person name="Hilden K.S."/>
            <person name="Hope R."/>
            <person name="Hossain A."/>
            <person name="Karabika E."/>
            <person name="Karaffa L."/>
            <person name="Karanyi Z."/>
            <person name="Krasevec N."/>
            <person name="Kuo A."/>
            <person name="Kusch H."/>
            <person name="LaButti K."/>
            <person name="Lagendijk E.L."/>
            <person name="Lapidus A."/>
            <person name="Levasseur A."/>
            <person name="Lindquist E."/>
            <person name="Lipzen A."/>
            <person name="Logrieco A.F."/>
            <person name="MacCabe A."/>
            <person name="Maekelae M.R."/>
            <person name="Malavazi I."/>
            <person name="Melin P."/>
            <person name="Meyer V."/>
            <person name="Mielnichuk N."/>
            <person name="Miskei M."/>
            <person name="Molnar A.P."/>
            <person name="Mule G."/>
            <person name="Ngan C.Y."/>
            <person name="Orejas M."/>
            <person name="Orosz E."/>
            <person name="Ouedraogo J.P."/>
            <person name="Overkamp K.M."/>
            <person name="Park H.-S."/>
            <person name="Perrone G."/>
            <person name="Piumi F."/>
            <person name="Punt P.J."/>
            <person name="Ram A.F."/>
            <person name="Ramon A."/>
            <person name="Rauscher S."/>
            <person name="Record E."/>
            <person name="Riano-Pachon D.M."/>
            <person name="Robert V."/>
            <person name="Roehrig J."/>
            <person name="Ruller R."/>
            <person name="Salamov A."/>
            <person name="Salih N.S."/>
            <person name="Samson R.A."/>
            <person name="Sandor E."/>
            <person name="Sanguinetti M."/>
            <person name="Schuetze T."/>
            <person name="Sepcic K."/>
            <person name="Shelest E."/>
            <person name="Sherlock G."/>
            <person name="Sophianopoulou V."/>
            <person name="Squina F.M."/>
            <person name="Sun H."/>
            <person name="Susca A."/>
            <person name="Todd R.B."/>
            <person name="Tsang A."/>
            <person name="Unkles S.E."/>
            <person name="van de Wiele N."/>
            <person name="van Rossen-Uffink D."/>
            <person name="Oliveira J.V."/>
            <person name="Vesth T.C."/>
            <person name="Visser J."/>
            <person name="Yu J.-H."/>
            <person name="Zhou M."/>
            <person name="Andersen M.R."/>
            <person name="Archer D.B."/>
            <person name="Baker S.E."/>
            <person name="Benoit I."/>
            <person name="Brakhage A.A."/>
            <person name="Braus G.H."/>
            <person name="Fischer R."/>
            <person name="Frisvad J.C."/>
            <person name="Goldman G.H."/>
            <person name="Houbraken J."/>
            <person name="Oakley B."/>
            <person name="Pocsi I."/>
            <person name="Scazzocchio C."/>
            <person name="Seiboth B."/>
            <person name="vanKuyk P.A."/>
            <person name="Wortman J."/>
            <person name="Dyer P.S."/>
            <person name="Grigoriev I.V."/>
        </authorList>
    </citation>
    <scope>NUCLEOTIDE SEQUENCE [LARGE SCALE GENOMIC DNA]</scope>
    <source>
        <strain evidence="6">CBS 101740 / IMI 381727 / IBT 21946</strain>
    </source>
</reference>
<dbReference type="InterPro" id="IPR001077">
    <property type="entry name" value="COMT_C"/>
</dbReference>
<accession>A0A1L9U8J2</accession>
<organism evidence="5 6">
    <name type="scientific">Aspergillus brasiliensis (strain CBS 101740 / IMI 381727 / IBT 21946)</name>
    <dbReference type="NCBI Taxonomy" id="767769"/>
    <lineage>
        <taxon>Eukaryota</taxon>
        <taxon>Fungi</taxon>
        <taxon>Dikarya</taxon>
        <taxon>Ascomycota</taxon>
        <taxon>Pezizomycotina</taxon>
        <taxon>Eurotiomycetes</taxon>
        <taxon>Eurotiomycetidae</taxon>
        <taxon>Eurotiales</taxon>
        <taxon>Aspergillaceae</taxon>
        <taxon>Aspergillus</taxon>
        <taxon>Aspergillus subgen. Circumdati</taxon>
    </lineage>
</organism>
<dbReference type="GO" id="GO:0032259">
    <property type="term" value="P:methylation"/>
    <property type="evidence" value="ECO:0007669"/>
    <property type="project" value="UniProtKB-KW"/>
</dbReference>
<dbReference type="SUPFAM" id="SSF46785">
    <property type="entry name" value="Winged helix' DNA-binding domain"/>
    <property type="match status" value="1"/>
</dbReference>
<dbReference type="EMBL" id="KV878692">
    <property type="protein sequence ID" value="OJJ68006.1"/>
    <property type="molecule type" value="Genomic_DNA"/>
</dbReference>
<gene>
    <name evidence="5" type="ORF">ASPBRDRAFT_58580</name>
</gene>
<keyword evidence="3" id="KW-0949">S-adenosyl-L-methionine</keyword>
<name>A0A1L9U8J2_ASPBC</name>
<dbReference type="AlphaFoldDB" id="A0A1L9U8J2"/>
<dbReference type="InterPro" id="IPR036388">
    <property type="entry name" value="WH-like_DNA-bd_sf"/>
</dbReference>
<evidence type="ECO:0000313" key="5">
    <source>
        <dbReference type="EMBL" id="OJJ68006.1"/>
    </source>
</evidence>
<keyword evidence="6" id="KW-1185">Reference proteome</keyword>
<sequence length="425" mass="47832">MSPTIRELATQILALCIQLEQTCNEADIPPPSLYADTKTSFWSDSKIAATRTTALGLLEELTLLIQGPQEFLHEFVSSHWDHAALYAFLHSKTLEYIARSGRASIHDLESQSSIPADKLVRILGLLRCRRIVDEPEKGIYTLTAVSVELVKDSDSRAWLEFQLFDTRIAGAHLADALARKPNGYADGESAFKEGFGMEMYNWHACHPDKGERFRRAMKGVSRALDPADALIECYIQQHEPSTKTKIVEVGGRYGFASVSLVQKHPELTFEVRSDSQDFLDRGSAQVPSSCRERISFTQCQSVFDAPPACDTHTVWLYVIRNLLWNWSDADVVRLLRTIKEGAGASARILVTDGVSPVSGQFPVHEEIAYRRRDVTTMSMHNVKQRTHEEWVGVFEQAGPGIRVETTFERSSHVYKGLWEISFVDK</sequence>
<dbReference type="GeneID" id="93580414"/>
<proteinExistence type="predicted"/>
<feature type="domain" description="O-methyltransferase C-terminal" evidence="4">
    <location>
        <begin position="172"/>
        <end position="398"/>
    </location>
</feature>
<dbReference type="PANTHER" id="PTHR43712:SF12">
    <property type="entry name" value="STERIGMATOCYSTIN 8-O-METHYLTRANSFERASE"/>
    <property type="match status" value="1"/>
</dbReference>
<evidence type="ECO:0000256" key="2">
    <source>
        <dbReference type="ARBA" id="ARBA00022679"/>
    </source>
</evidence>
<dbReference type="InterPro" id="IPR029063">
    <property type="entry name" value="SAM-dependent_MTases_sf"/>
</dbReference>
<dbReference type="SUPFAM" id="SSF53335">
    <property type="entry name" value="S-adenosyl-L-methionine-dependent methyltransferases"/>
    <property type="match status" value="1"/>
</dbReference>
<keyword evidence="2" id="KW-0808">Transferase</keyword>
<dbReference type="Gene3D" id="1.10.10.10">
    <property type="entry name" value="Winged helix-like DNA-binding domain superfamily/Winged helix DNA-binding domain"/>
    <property type="match status" value="1"/>
</dbReference>
<dbReference type="PANTHER" id="PTHR43712">
    <property type="entry name" value="PUTATIVE (AFU_ORTHOLOGUE AFUA_4G14580)-RELATED"/>
    <property type="match status" value="1"/>
</dbReference>
<protein>
    <recommendedName>
        <fullName evidence="4">O-methyltransferase C-terminal domain-containing protein</fullName>
    </recommendedName>
</protein>
<dbReference type="Gene3D" id="3.40.50.150">
    <property type="entry name" value="Vaccinia Virus protein VP39"/>
    <property type="match status" value="1"/>
</dbReference>
<evidence type="ECO:0000256" key="3">
    <source>
        <dbReference type="ARBA" id="ARBA00022691"/>
    </source>
</evidence>
<keyword evidence="1" id="KW-0489">Methyltransferase</keyword>
<dbReference type="VEuPathDB" id="FungiDB:ASPBRDRAFT_58580"/>